<dbReference type="GO" id="GO:0003677">
    <property type="term" value="F:DNA binding"/>
    <property type="evidence" value="ECO:0007669"/>
    <property type="project" value="UniProtKB-KW"/>
</dbReference>
<feature type="compositionally biased region" description="Low complexity" evidence="1">
    <location>
        <begin position="55"/>
        <end position="64"/>
    </location>
</feature>
<feature type="region of interest" description="Disordered" evidence="1">
    <location>
        <begin position="24"/>
        <end position="89"/>
    </location>
</feature>
<dbReference type="AlphaFoldDB" id="A0AAV4AG51"/>
<protein>
    <submittedName>
        <fullName evidence="2">Homeobox protein otx5-b</fullName>
    </submittedName>
</protein>
<proteinExistence type="predicted"/>
<evidence type="ECO:0000313" key="3">
    <source>
        <dbReference type="Proteomes" id="UP000735302"/>
    </source>
</evidence>
<keyword evidence="2" id="KW-0371">Homeobox</keyword>
<keyword evidence="2" id="KW-0238">DNA-binding</keyword>
<organism evidence="2 3">
    <name type="scientific">Plakobranchus ocellatus</name>
    <dbReference type="NCBI Taxonomy" id="259542"/>
    <lineage>
        <taxon>Eukaryota</taxon>
        <taxon>Metazoa</taxon>
        <taxon>Spiralia</taxon>
        <taxon>Lophotrochozoa</taxon>
        <taxon>Mollusca</taxon>
        <taxon>Gastropoda</taxon>
        <taxon>Heterobranchia</taxon>
        <taxon>Euthyneura</taxon>
        <taxon>Panpulmonata</taxon>
        <taxon>Sacoglossa</taxon>
        <taxon>Placobranchoidea</taxon>
        <taxon>Plakobranchidae</taxon>
        <taxon>Plakobranchus</taxon>
    </lineage>
</organism>
<dbReference type="Proteomes" id="UP000735302">
    <property type="component" value="Unassembled WGS sequence"/>
</dbReference>
<evidence type="ECO:0000313" key="2">
    <source>
        <dbReference type="EMBL" id="GFO10166.1"/>
    </source>
</evidence>
<feature type="compositionally biased region" description="Polar residues" evidence="1">
    <location>
        <begin position="31"/>
        <end position="44"/>
    </location>
</feature>
<evidence type="ECO:0000256" key="1">
    <source>
        <dbReference type="SAM" id="MobiDB-lite"/>
    </source>
</evidence>
<keyword evidence="3" id="KW-1185">Reference proteome</keyword>
<gene>
    <name evidence="2" type="ORF">PoB_003667100</name>
</gene>
<sequence>MTPSSLPCSQAHSLSQVHGVHHVGGIAGTGHAQQHLSDVSSLSPGSAHEAARNMASMAYPPSSHSHAHVHGHNHALGHAHSPKPSPYSVNGLSLSTPNVDLLHPAMGYQNDMFCKYIHILFTIQRLHSLLHQNRNSENRGFTV</sequence>
<feature type="compositionally biased region" description="Basic residues" evidence="1">
    <location>
        <begin position="65"/>
        <end position="81"/>
    </location>
</feature>
<name>A0AAV4AG51_9GAST</name>
<dbReference type="EMBL" id="BLXT01004148">
    <property type="protein sequence ID" value="GFO10166.1"/>
    <property type="molecule type" value="Genomic_DNA"/>
</dbReference>
<accession>A0AAV4AG51</accession>
<comment type="caution">
    <text evidence="2">The sequence shown here is derived from an EMBL/GenBank/DDBJ whole genome shotgun (WGS) entry which is preliminary data.</text>
</comment>
<reference evidence="2 3" key="1">
    <citation type="journal article" date="2021" name="Elife">
        <title>Chloroplast acquisition without the gene transfer in kleptoplastic sea slugs, Plakobranchus ocellatus.</title>
        <authorList>
            <person name="Maeda T."/>
            <person name="Takahashi S."/>
            <person name="Yoshida T."/>
            <person name="Shimamura S."/>
            <person name="Takaki Y."/>
            <person name="Nagai Y."/>
            <person name="Toyoda A."/>
            <person name="Suzuki Y."/>
            <person name="Arimoto A."/>
            <person name="Ishii H."/>
            <person name="Satoh N."/>
            <person name="Nishiyama T."/>
            <person name="Hasebe M."/>
            <person name="Maruyama T."/>
            <person name="Minagawa J."/>
            <person name="Obokata J."/>
            <person name="Shigenobu S."/>
        </authorList>
    </citation>
    <scope>NUCLEOTIDE SEQUENCE [LARGE SCALE GENOMIC DNA]</scope>
</reference>